<dbReference type="InterPro" id="IPR047296">
    <property type="entry name" value="GIY-YIG_UvrC_Cho"/>
</dbReference>
<dbReference type="EMBL" id="CP063845">
    <property type="protein sequence ID" value="UFP95657.1"/>
    <property type="molecule type" value="Genomic_DNA"/>
</dbReference>
<dbReference type="CDD" id="cd10434">
    <property type="entry name" value="GIY-YIG_UvrC_Cho"/>
    <property type="match status" value="1"/>
</dbReference>
<evidence type="ECO:0000313" key="4">
    <source>
        <dbReference type="Proteomes" id="UP001054846"/>
    </source>
</evidence>
<organism evidence="3 4">
    <name type="scientific">Gloeobacter morelensis MG652769</name>
    <dbReference type="NCBI Taxonomy" id="2781736"/>
    <lineage>
        <taxon>Bacteria</taxon>
        <taxon>Bacillati</taxon>
        <taxon>Cyanobacteriota</taxon>
        <taxon>Cyanophyceae</taxon>
        <taxon>Gloeobacterales</taxon>
        <taxon>Gloeobacteraceae</taxon>
        <taxon>Gloeobacter</taxon>
        <taxon>Gloeobacter morelensis</taxon>
    </lineage>
</organism>
<dbReference type="PANTHER" id="PTHR30562">
    <property type="entry name" value="UVRC/OXIDOREDUCTASE"/>
    <property type="match status" value="1"/>
</dbReference>
<dbReference type="InterPro" id="IPR001943">
    <property type="entry name" value="UVR_dom"/>
</dbReference>
<evidence type="ECO:0000259" key="1">
    <source>
        <dbReference type="PROSITE" id="PS50151"/>
    </source>
</evidence>
<proteinExistence type="predicted"/>
<gene>
    <name evidence="3" type="ORF">ISF26_05290</name>
</gene>
<dbReference type="Pfam" id="PF02151">
    <property type="entry name" value="UVR"/>
    <property type="match status" value="1"/>
</dbReference>
<dbReference type="Proteomes" id="UP001054846">
    <property type="component" value="Chromosome"/>
</dbReference>
<dbReference type="Gene3D" id="3.40.1440.10">
    <property type="entry name" value="GIY-YIG endonuclease"/>
    <property type="match status" value="1"/>
</dbReference>
<feature type="domain" description="UVR" evidence="1">
    <location>
        <begin position="206"/>
        <end position="241"/>
    </location>
</feature>
<dbReference type="InterPro" id="IPR036876">
    <property type="entry name" value="UVR_dom_sf"/>
</dbReference>
<dbReference type="SUPFAM" id="SSF82771">
    <property type="entry name" value="GIY-YIG endonuclease"/>
    <property type="match status" value="1"/>
</dbReference>
<accession>A0ABY3PPM6</accession>
<evidence type="ECO:0000313" key="3">
    <source>
        <dbReference type="EMBL" id="UFP95657.1"/>
    </source>
</evidence>
<dbReference type="InterPro" id="IPR050066">
    <property type="entry name" value="UvrABC_protein_C"/>
</dbReference>
<dbReference type="InterPro" id="IPR000305">
    <property type="entry name" value="GIY-YIG_endonuc"/>
</dbReference>
<dbReference type="SUPFAM" id="SSF46600">
    <property type="entry name" value="C-terminal UvrC-binding domain of UvrB"/>
    <property type="match status" value="1"/>
</dbReference>
<dbReference type="PROSITE" id="PS50151">
    <property type="entry name" value="UVR"/>
    <property type="match status" value="1"/>
</dbReference>
<protein>
    <submittedName>
        <fullName evidence="3">UvrB/UvrC motif-containing protein</fullName>
    </submittedName>
</protein>
<evidence type="ECO:0000259" key="2">
    <source>
        <dbReference type="PROSITE" id="PS50164"/>
    </source>
</evidence>
<dbReference type="SMART" id="SM00465">
    <property type="entry name" value="GIYc"/>
    <property type="match status" value="1"/>
</dbReference>
<sequence>MQPWFRVSLDRLEDLPDAPGVYRFVDCDGRLLYIGKSVHLRTRVRSYLRRDGGHSRQTERLKFEAKAVEVLCTGSELAALLLEGRLIREYLPPFNQAQKRYRQYPFLRLSVQEDYPRLHLTRVLAGDGAEYYGPYSQARFVSWMAELLSASLGLRTCRDFSAIHHGCLLDQLGKCLGPCRTGALGGEYRARVERLRALLRGEDTGAAVLADFERQMLNAAQREDFEQAARWRDRWQALGNFVAHQGYLRERVSLDAVAVYPGPPDAPSGVQLFWIRRGKLALQQSFTRDLPREQLRAELVNTLAGHYGEALPPPPIFNLPQQDLDEVQMVSGWLYRHRTDDTLLWLAGIEPAQAEELLLTLIDQAHRRSS</sequence>
<dbReference type="PROSITE" id="PS50164">
    <property type="entry name" value="GIY_YIG"/>
    <property type="match status" value="1"/>
</dbReference>
<keyword evidence="4" id="KW-1185">Reference proteome</keyword>
<name>A0ABY3PPM6_9CYAN</name>
<reference evidence="3 4" key="1">
    <citation type="journal article" date="2021" name="Genome Biol. Evol.">
        <title>Complete Genome Sequencing of a Novel Gloeobacter Species from a Waterfall Cave in Mexico.</title>
        <authorList>
            <person name="Saw J.H."/>
            <person name="Cardona T."/>
            <person name="Montejano G."/>
        </authorList>
    </citation>
    <scope>NUCLEOTIDE SEQUENCE [LARGE SCALE GENOMIC DNA]</scope>
    <source>
        <strain evidence="3">MG652769</strain>
    </source>
</reference>
<dbReference type="PANTHER" id="PTHR30562:SF1">
    <property type="entry name" value="UVRABC SYSTEM PROTEIN C"/>
    <property type="match status" value="1"/>
</dbReference>
<dbReference type="RefSeq" id="WP_230842879.1">
    <property type="nucleotide sequence ID" value="NZ_CP063845.1"/>
</dbReference>
<feature type="domain" description="GIY-YIG" evidence="2">
    <location>
        <begin position="17"/>
        <end position="96"/>
    </location>
</feature>
<dbReference type="Gene3D" id="4.10.860.10">
    <property type="entry name" value="UVR domain"/>
    <property type="match status" value="1"/>
</dbReference>
<dbReference type="Pfam" id="PF01541">
    <property type="entry name" value="GIY-YIG"/>
    <property type="match status" value="1"/>
</dbReference>
<dbReference type="InterPro" id="IPR035901">
    <property type="entry name" value="GIY-YIG_endonuc_sf"/>
</dbReference>